<protein>
    <submittedName>
        <fullName evidence="1">Uncharacterized protein</fullName>
    </submittedName>
</protein>
<sequence length="63" mass="6800">MKVQAPSKSDGTRARNGSQLVLQEGACLAAFSGDDIFFLDTEAAQDYQSPDRLLSQNCETISC</sequence>
<evidence type="ECO:0000313" key="2">
    <source>
        <dbReference type="Proteomes" id="UP000229740"/>
    </source>
</evidence>
<proteinExistence type="predicted"/>
<gene>
    <name evidence="1" type="ORF">CSB45_03615</name>
</gene>
<evidence type="ECO:0000313" key="1">
    <source>
        <dbReference type="EMBL" id="PID58643.1"/>
    </source>
</evidence>
<name>A0A2G6E990_9BACT</name>
<reference evidence="1 2" key="1">
    <citation type="submission" date="2017-10" db="EMBL/GenBank/DDBJ databases">
        <title>Novel microbial diversity and functional potential in the marine mammal oral microbiome.</title>
        <authorList>
            <person name="Dudek N.K."/>
            <person name="Sun C.L."/>
            <person name="Burstein D."/>
            <person name="Kantor R.S."/>
            <person name="Aliaga Goltsman D.S."/>
            <person name="Bik E.M."/>
            <person name="Thomas B.C."/>
            <person name="Banfield J.F."/>
            <person name="Relman D.A."/>
        </authorList>
    </citation>
    <scope>NUCLEOTIDE SEQUENCE [LARGE SCALE GENOMIC DNA]</scope>
    <source>
        <strain evidence="1">DOLZORAL124_49_17</strain>
    </source>
</reference>
<comment type="caution">
    <text evidence="1">The sequence shown here is derived from an EMBL/GenBank/DDBJ whole genome shotgun (WGS) entry which is preliminary data.</text>
</comment>
<dbReference type="Proteomes" id="UP000229740">
    <property type="component" value="Unassembled WGS sequence"/>
</dbReference>
<organism evidence="1 2">
    <name type="scientific">candidate division KSB3 bacterium</name>
    <dbReference type="NCBI Taxonomy" id="2044937"/>
    <lineage>
        <taxon>Bacteria</taxon>
        <taxon>candidate division KSB3</taxon>
    </lineage>
</organism>
<accession>A0A2G6E990</accession>
<dbReference type="AlphaFoldDB" id="A0A2G6E990"/>
<dbReference type="EMBL" id="PDPS01000022">
    <property type="protein sequence ID" value="PID58643.1"/>
    <property type="molecule type" value="Genomic_DNA"/>
</dbReference>